<dbReference type="OrthoDB" id="4927175at2759"/>
<dbReference type="Pfam" id="PF12796">
    <property type="entry name" value="Ank_2"/>
    <property type="match status" value="1"/>
</dbReference>
<dbReference type="PANTHER" id="PTHR24173:SF74">
    <property type="entry name" value="ANKYRIN REPEAT DOMAIN-CONTAINING PROTEIN 16"/>
    <property type="match status" value="1"/>
</dbReference>
<dbReference type="PROSITE" id="PS50297">
    <property type="entry name" value="ANK_REP_REGION"/>
    <property type="match status" value="1"/>
</dbReference>
<feature type="compositionally biased region" description="Basic and acidic residues" evidence="4">
    <location>
        <begin position="465"/>
        <end position="489"/>
    </location>
</feature>
<evidence type="ECO:0000256" key="2">
    <source>
        <dbReference type="ARBA" id="ARBA00023043"/>
    </source>
</evidence>
<comment type="caution">
    <text evidence="5">The sequence shown here is derived from an EMBL/GenBank/DDBJ whole genome shotgun (WGS) entry which is preliminary data.</text>
</comment>
<proteinExistence type="predicted"/>
<dbReference type="InterPro" id="IPR036770">
    <property type="entry name" value="Ankyrin_rpt-contain_sf"/>
</dbReference>
<dbReference type="STRING" id="1399860.A0A2C5YAP4"/>
<dbReference type="InterPro" id="IPR002110">
    <property type="entry name" value="Ankyrin_rpt"/>
</dbReference>
<evidence type="ECO:0000256" key="4">
    <source>
        <dbReference type="SAM" id="MobiDB-lite"/>
    </source>
</evidence>
<dbReference type="SUPFAM" id="SSF48403">
    <property type="entry name" value="Ankyrin repeat"/>
    <property type="match status" value="1"/>
</dbReference>
<evidence type="ECO:0000313" key="6">
    <source>
        <dbReference type="Proteomes" id="UP000226192"/>
    </source>
</evidence>
<dbReference type="PANTHER" id="PTHR24173">
    <property type="entry name" value="ANKYRIN REPEAT CONTAINING"/>
    <property type="match status" value="1"/>
</dbReference>
<reference evidence="5 6" key="1">
    <citation type="submission" date="2017-06" db="EMBL/GenBank/DDBJ databases">
        <title>Ant-infecting Ophiocordyceps genomes reveal a high diversity of potential behavioral manipulation genes and a possible major role for enterotoxins.</title>
        <authorList>
            <person name="De Bekker C."/>
            <person name="Evans H.C."/>
            <person name="Brachmann A."/>
            <person name="Hughes D.P."/>
        </authorList>
    </citation>
    <scope>NUCLEOTIDE SEQUENCE [LARGE SCALE GENOMIC DNA]</scope>
    <source>
        <strain evidence="5 6">Map64</strain>
    </source>
</reference>
<dbReference type="SMART" id="SM00248">
    <property type="entry name" value="ANK"/>
    <property type="match status" value="4"/>
</dbReference>
<evidence type="ECO:0000256" key="1">
    <source>
        <dbReference type="ARBA" id="ARBA00022737"/>
    </source>
</evidence>
<protein>
    <submittedName>
        <fullName evidence="5">Uncharacterized protein</fullName>
    </submittedName>
</protein>
<keyword evidence="2 3" id="KW-0040">ANK repeat</keyword>
<name>A0A2C5YAP4_9HYPO</name>
<dbReference type="Gene3D" id="1.25.40.20">
    <property type="entry name" value="Ankyrin repeat-containing domain"/>
    <property type="match status" value="1"/>
</dbReference>
<feature type="compositionally biased region" description="Basic and acidic residues" evidence="4">
    <location>
        <begin position="510"/>
        <end position="529"/>
    </location>
</feature>
<sequence length="720" mass="80059">MADGLSPPKTPKGPMKKMPFCLGVPQKPAKIQDPTYKTGVTRDPNRPLGPLKKSMGVKKLAETMSQEEFSRLIQGYGLKPKPANGNPISESTIFERFNSKVTAKSARRWARKWGVKGGLFTLASLPDYLKDLNDMNQEDTTDLQKAAVLTSIVPFFGCSVKAAADAKQGRLNVFETVLCHVSDGIMFTPIFPVSVIIKALTFLVDVFTKVFRLTDIGYIKDERAKGWQNQFNEMKKVISSDKYISDQQNKYTAKISAHLYVLAAQKGYLYAGWMKATQNATNSGDNIQEIAKKLNEDWKKVQEEARAKIQATEKHFKKEIPERIGKSTGYGSIKYYARYNLEYQTYTDKDLIRRSKKGMPSWMKTWFKNRYNGNFDALESSKRTIKSPDLKNDVSEARKIAEQSAKKIVQPDLGVLKGEPQDLIVEVPYPADEADKECPGGYWDPDTRECWPSPEGPTTDGPPKPSEKEDGAKAGKECSDGYWDPDTRECWPSPEGPTVDGPPKPSKGADSNKAEKECSDGYWDPDTRECWPSPEWPTINIPDTPDKDMQLELWEAAYSGDTAAMKEILSSGKVNPDVAIMGQSPLVRAASGESEDAVKLLLRTKKVNVNSVDSDDGRTALIKAAFFRSPKIVKRLLDTGKVDVNVKDKREGRTALAWAAFQGDIDSVKALLATGKVDVNIKDNQGKTPAQLAKMAWSWFASTGKKGLIVQLLNDYKGPN</sequence>
<dbReference type="EMBL" id="NJET01000032">
    <property type="protein sequence ID" value="PHH64332.1"/>
    <property type="molecule type" value="Genomic_DNA"/>
</dbReference>
<evidence type="ECO:0000313" key="5">
    <source>
        <dbReference type="EMBL" id="PHH64332.1"/>
    </source>
</evidence>
<organism evidence="5 6">
    <name type="scientific">Ophiocordyceps australis</name>
    <dbReference type="NCBI Taxonomy" id="1399860"/>
    <lineage>
        <taxon>Eukaryota</taxon>
        <taxon>Fungi</taxon>
        <taxon>Dikarya</taxon>
        <taxon>Ascomycota</taxon>
        <taxon>Pezizomycotina</taxon>
        <taxon>Sordariomycetes</taxon>
        <taxon>Hypocreomycetidae</taxon>
        <taxon>Hypocreales</taxon>
        <taxon>Ophiocordycipitaceae</taxon>
        <taxon>Ophiocordyceps</taxon>
    </lineage>
</organism>
<gene>
    <name evidence="5" type="ORF">CDD81_4689</name>
</gene>
<accession>A0A2C5YAP4</accession>
<dbReference type="PROSITE" id="PS50088">
    <property type="entry name" value="ANK_REPEAT"/>
    <property type="match status" value="1"/>
</dbReference>
<keyword evidence="6" id="KW-1185">Reference proteome</keyword>
<keyword evidence="1" id="KW-0677">Repeat</keyword>
<feature type="region of interest" description="Disordered" evidence="4">
    <location>
        <begin position="1"/>
        <end position="52"/>
    </location>
</feature>
<feature type="repeat" description="ANK" evidence="3">
    <location>
        <begin position="651"/>
        <end position="684"/>
    </location>
</feature>
<feature type="region of interest" description="Disordered" evidence="4">
    <location>
        <begin position="429"/>
        <end position="544"/>
    </location>
</feature>
<dbReference type="Pfam" id="PF00023">
    <property type="entry name" value="Ank"/>
    <property type="match status" value="1"/>
</dbReference>
<dbReference type="AlphaFoldDB" id="A0A2C5YAP4"/>
<dbReference type="Proteomes" id="UP000226192">
    <property type="component" value="Unassembled WGS sequence"/>
</dbReference>
<evidence type="ECO:0000256" key="3">
    <source>
        <dbReference type="PROSITE-ProRule" id="PRU00023"/>
    </source>
</evidence>